<dbReference type="GO" id="GO:0019028">
    <property type="term" value="C:viral capsid"/>
    <property type="evidence" value="ECO:0007669"/>
    <property type="project" value="UniProtKB-KW"/>
</dbReference>
<gene>
    <name evidence="8" type="primary">GP77</name>
</gene>
<feature type="compositionally biased region" description="Low complexity" evidence="6">
    <location>
        <begin position="109"/>
        <end position="126"/>
    </location>
</feature>
<keyword evidence="3" id="KW-1188">Viral release from host cell</keyword>
<evidence type="ECO:0000256" key="3">
    <source>
        <dbReference type="ARBA" id="ARBA00022612"/>
    </source>
</evidence>
<keyword evidence="5" id="KW-0231">Viral genome packaging</keyword>
<dbReference type="Proteomes" id="UP000102041">
    <property type="component" value="Segment"/>
</dbReference>
<reference evidence="7 10" key="2">
    <citation type="journal article" date="2013" name="Genome Announc.">
        <title>Complete genome sequence of pathogenic Guinea pig cytomegalovirus from salivary gland homogenates of infected animals.</title>
        <authorList>
            <person name="Yang D."/>
            <person name="Tamburro K."/>
            <person name="Dittmer D."/>
            <person name="Cui X."/>
            <person name="McVoy M.A."/>
            <person name="Hernandez-Alvarado N."/>
            <person name="Schleiss M.R."/>
        </authorList>
    </citation>
    <scope>NUCLEOTIDE SEQUENCE [LARGE SCALE GENOMIC DNA]</scope>
    <source>
        <strain evidence="7">21222</strain>
    </source>
</reference>
<feature type="region of interest" description="Disordered" evidence="6">
    <location>
        <begin position="107"/>
        <end position="141"/>
    </location>
</feature>
<dbReference type="Pfam" id="PF01499">
    <property type="entry name" value="Herpes_UL25"/>
    <property type="match status" value="1"/>
</dbReference>
<dbReference type="InterPro" id="IPR002493">
    <property type="entry name" value="Herpes_UL25"/>
</dbReference>
<evidence type="ECO:0000313" key="7">
    <source>
        <dbReference type="EMBL" id="AGE11547.1"/>
    </source>
</evidence>
<dbReference type="GO" id="GO:0019072">
    <property type="term" value="P:viral genome packaging"/>
    <property type="evidence" value="ECO:0007669"/>
    <property type="project" value="InterPro"/>
</dbReference>
<keyword evidence="1" id="KW-0167">Capsid protein</keyword>
<evidence type="ECO:0000313" key="10">
    <source>
        <dbReference type="Proteomes" id="UP000132784"/>
    </source>
</evidence>
<evidence type="ECO:0000313" key="9">
    <source>
        <dbReference type="Proteomes" id="UP000102041"/>
    </source>
</evidence>
<organismHost>
    <name type="scientific">Cavia porcellus</name>
    <name type="common">Guinea pig</name>
    <dbReference type="NCBI Taxonomy" id="10141"/>
</organismHost>
<evidence type="ECO:0000313" key="8">
    <source>
        <dbReference type="EMBL" id="BAJ78535.1"/>
    </source>
</evidence>
<reference evidence="8 9" key="1">
    <citation type="journal article" date="2011" name="J. Gen. Virol.">
        <title>Re-evaluation of the genome sequence of guinea pig cytomegalovirus.</title>
        <authorList>
            <person name="Kanai K."/>
            <person name="Yamada S."/>
            <person name="Yamamoto Y."/>
            <person name="Fukui Y."/>
            <person name="Kurane I."/>
            <person name="Inoue N."/>
        </authorList>
    </citation>
    <scope>NUCLEOTIDE SEQUENCE [LARGE SCALE GENOMIC DNA]</scope>
    <source>
        <strain evidence="8">22122</strain>
    </source>
</reference>
<keyword evidence="10" id="KW-1185">Reference proteome</keyword>
<evidence type="ECO:0000256" key="5">
    <source>
        <dbReference type="ARBA" id="ARBA00023219"/>
    </source>
</evidence>
<dbReference type="KEGG" id="vg:14536670"/>
<name>B7TPY3_GPCMV</name>
<accession>B7TPY3</accession>
<dbReference type="RefSeq" id="YP_007417843.1">
    <property type="nucleotide sequence ID" value="NC_020231.1"/>
</dbReference>
<organism evidence="8 9">
    <name type="scientific">Guinea pig cytomegalovirus (strain 22122)</name>
    <name type="common">GPCMV</name>
    <dbReference type="NCBI Taxonomy" id="103920"/>
    <lineage>
        <taxon>Viruses</taxon>
        <taxon>Duplodnaviria</taxon>
        <taxon>Heunggongvirae</taxon>
        <taxon>Peploviricota</taxon>
        <taxon>Herviviricetes</taxon>
        <taxon>Herpesvirales</taxon>
        <taxon>Orthoherpesviridae</taxon>
        <taxon>Betaherpesvirinae</taxon>
        <taxon>Quwivirus</taxon>
        <taxon>Quwivirus caviidbeta2</taxon>
    </lineage>
</organism>
<dbReference type="GeneID" id="14536670"/>
<evidence type="ECO:0000256" key="1">
    <source>
        <dbReference type="ARBA" id="ARBA00022561"/>
    </source>
</evidence>
<dbReference type="EMBL" id="KC503762">
    <property type="protein sequence ID" value="AGE11547.1"/>
    <property type="molecule type" value="Genomic_DNA"/>
</dbReference>
<sequence>MSLLRHFYQNPVYEPHVQNTLLCPEEYLHRLRDESAIQLRRYREEALRDRILRYHMGEDVSELASRLTDRCTELRARVGLVSETLSGHASGGEFGDLVVSAYRDDDGGAARASEAPASRPTADDGPSGPGAGPSSETRADRNGRFGIAQCDPEIRFQSDFRGELIATLYSESQHWTFSLGVWYYRLKRTLYGYPSWRRIYKISNVDGFNVSQELLMGVINAVENVTVCPTYDCLVSDLEAAACLLAAYYAVRVVRRSDSSTPDAVLESVSAVLRNSGRVLKVLLEDMTAEAEDRGGGGRLAANRYGYRDPSGMRYYIPLKGGKRYATGTFDQHAVVRVMLKHGVLTRLPGSRDADTDYVVSEMAFGKTPHDPLFTWSSRLLRDLLGTERVPVLTGEQQYLRSGLTCIMGMLLMFQTSNLQSVFGGREGHFNFTDVLRSDFPAASARAADASTSGSVGEPGYVPNVVRNYEYLMEAYVVRWYRRDRNVTFSQLFPGLVLACAADSVRSGWVHGSGDDDELSSASSGDNVTTLLRNARSNPVVEFMFAQHEGKHRLGDDPKRLEAHDALLFHYENGLGRVLSNPLPGQFVLGLMSSLFGVGNVYDYLYFTALGFLPVVQVS</sequence>
<evidence type="ECO:0000256" key="2">
    <source>
        <dbReference type="ARBA" id="ARBA00022562"/>
    </source>
</evidence>
<protein>
    <submittedName>
        <fullName evidence="7 8">GP77</fullName>
    </submittedName>
</protein>
<keyword evidence="4" id="KW-0946">Virion</keyword>
<dbReference type="EMBL" id="AB592928">
    <property type="protein sequence ID" value="BAJ78535.1"/>
    <property type="molecule type" value="Genomic_DNA"/>
</dbReference>
<evidence type="ECO:0000256" key="6">
    <source>
        <dbReference type="SAM" id="MobiDB-lite"/>
    </source>
</evidence>
<proteinExistence type="predicted"/>
<dbReference type="Proteomes" id="UP000132784">
    <property type="component" value="Segment"/>
</dbReference>
<keyword evidence="2" id="KW-1048">Host nucleus</keyword>
<dbReference type="OrthoDB" id="4434at10239"/>
<evidence type="ECO:0000256" key="4">
    <source>
        <dbReference type="ARBA" id="ARBA00022844"/>
    </source>
</evidence>